<dbReference type="OrthoDB" id="9815514at2"/>
<feature type="signal peptide" evidence="1">
    <location>
        <begin position="1"/>
        <end position="20"/>
    </location>
</feature>
<dbReference type="STRING" id="91604.ID47_06535"/>
<dbReference type="RefSeq" id="WP_038464915.1">
    <property type="nucleotide sequence ID" value="NZ_CP008941.1"/>
</dbReference>
<dbReference type="Pfam" id="PF08904">
    <property type="entry name" value="EipB_like"/>
    <property type="match status" value="1"/>
</dbReference>
<keyword evidence="1" id="KW-0732">Signal</keyword>
<evidence type="ECO:0000313" key="3">
    <source>
        <dbReference type="Proteomes" id="UP000028926"/>
    </source>
</evidence>
<dbReference type="eggNOG" id="ENOG502ZXPR">
    <property type="taxonomic scope" value="Bacteria"/>
</dbReference>
<dbReference type="AlphaFoldDB" id="A0A077B0N2"/>
<dbReference type="EMBL" id="CP008941">
    <property type="protein sequence ID" value="AIK96475.1"/>
    <property type="molecule type" value="Genomic_DNA"/>
</dbReference>
<dbReference type="HOGENOM" id="CLU_755842_0_0_5"/>
<sequence>MRVFLRISLISLLTSSAVVAESSPPPPLWQSLKNYWAGSKVSMTPVKTEANLKENTQTIDREAPSLGVWGTLNRFFQSKSSTTQDPLKTTTSKPELTEIASQKAPENNTSEKIEKSGYFYHQTIVPHKAKYTIKLEKNYGDDISDATGEMTINVYDTGDGLVFEQNSTLIIYNGDGEGELIITNLATWQTYDGKRYRFNSRTLRNGEQEEVIKGEALKDDEARITRITYTRPTFSQVTTPYETVFPLHHLIHCLEMAKTGQSVVSDIVFDGSSETHEAVNVDTLLGAPQPTKLKIKTDQNILNKNQWPMRLAVYAPGSKSPEPDYEMEQKVLDSGVVEEMTLDYGAFQVKATLEKIDFYAASKSPS</sequence>
<reference evidence="2 3" key="1">
    <citation type="submission" date="2014-07" db="EMBL/GenBank/DDBJ databases">
        <title>Comparative genomic insights into amoeba endosymbionts belonging to the families of Holosporaceae and Candidatus Midichloriaceae within Rickettsiales.</title>
        <authorList>
            <person name="Wang Z."/>
            <person name="Wu M."/>
        </authorList>
    </citation>
    <scope>NUCLEOTIDE SEQUENCE [LARGE SCALE GENOMIC DNA]</scope>
    <source>
        <strain evidence="2">PRA3</strain>
    </source>
</reference>
<protein>
    <recommendedName>
        <fullName evidence="4">DUF3108 domain-containing protein</fullName>
    </recommendedName>
</protein>
<dbReference type="KEGG" id="paca:ID47_06535"/>
<dbReference type="InterPro" id="IPR015000">
    <property type="entry name" value="EipB-like"/>
</dbReference>
<accession>A0A077B0N2</accession>
<name>A0A077B0N2_9PROT</name>
<evidence type="ECO:0008006" key="4">
    <source>
        <dbReference type="Google" id="ProtNLM"/>
    </source>
</evidence>
<keyword evidence="3" id="KW-1185">Reference proteome</keyword>
<evidence type="ECO:0000313" key="2">
    <source>
        <dbReference type="EMBL" id="AIK96475.1"/>
    </source>
</evidence>
<gene>
    <name evidence="2" type="ORF">ID47_06535</name>
</gene>
<feature type="chain" id="PRO_5001717118" description="DUF3108 domain-containing protein" evidence="1">
    <location>
        <begin position="21"/>
        <end position="366"/>
    </location>
</feature>
<dbReference type="Proteomes" id="UP000028926">
    <property type="component" value="Chromosome"/>
</dbReference>
<proteinExistence type="predicted"/>
<organism evidence="2 3">
    <name type="scientific">Candidatus Odyssella acanthamoebae</name>
    <dbReference type="NCBI Taxonomy" id="91604"/>
    <lineage>
        <taxon>Bacteria</taxon>
        <taxon>Pseudomonadati</taxon>
        <taxon>Pseudomonadota</taxon>
        <taxon>Alphaproteobacteria</taxon>
        <taxon>Holosporales</taxon>
        <taxon>Candidatus Paracaedibacteraceae</taxon>
        <taxon>Candidatus Odyssella</taxon>
    </lineage>
</organism>
<evidence type="ECO:0000256" key="1">
    <source>
        <dbReference type="SAM" id="SignalP"/>
    </source>
</evidence>